<dbReference type="InterPro" id="IPR025573">
    <property type="entry name" value="YwpF"/>
</dbReference>
<proteinExistence type="predicted"/>
<reference evidence="1 2" key="1">
    <citation type="journal article" date="2017" name="Int. J. Syst. Evol. Microbiol.">
        <title>Bacillus notoginsengisoli sp. nov., a novel bacterium isolated from the rhizosphere of Panax notoginseng.</title>
        <authorList>
            <person name="Zhang M.Y."/>
            <person name="Cheng J."/>
            <person name="Cai Y."/>
            <person name="Zhang T.Y."/>
            <person name="Wu Y.Y."/>
            <person name="Manikprabhu D."/>
            <person name="Li W.J."/>
            <person name="Zhang Y.X."/>
        </authorList>
    </citation>
    <scope>NUCLEOTIDE SEQUENCE [LARGE SCALE GENOMIC DNA]</scope>
    <source>
        <strain evidence="1 2">JCM 30743</strain>
    </source>
</reference>
<evidence type="ECO:0008006" key="3">
    <source>
        <dbReference type="Google" id="ProtNLM"/>
    </source>
</evidence>
<dbReference type="Proteomes" id="UP000284416">
    <property type="component" value="Unassembled WGS sequence"/>
</dbReference>
<dbReference type="RefSeq" id="WP_118922104.1">
    <property type="nucleotide sequence ID" value="NZ_QWEG01000010.1"/>
</dbReference>
<keyword evidence="2" id="KW-1185">Reference proteome</keyword>
<dbReference type="EMBL" id="QWEG01000010">
    <property type="protein sequence ID" value="RHW37226.1"/>
    <property type="molecule type" value="Genomic_DNA"/>
</dbReference>
<comment type="caution">
    <text evidence="1">The sequence shown here is derived from an EMBL/GenBank/DDBJ whole genome shotgun (WGS) entry which is preliminary data.</text>
</comment>
<name>A0A417YR65_9BACI</name>
<organism evidence="1 2">
    <name type="scientific">Neobacillus notoginsengisoli</name>
    <dbReference type="NCBI Taxonomy" id="1578198"/>
    <lineage>
        <taxon>Bacteria</taxon>
        <taxon>Bacillati</taxon>
        <taxon>Bacillota</taxon>
        <taxon>Bacilli</taxon>
        <taxon>Bacillales</taxon>
        <taxon>Bacillaceae</taxon>
        <taxon>Neobacillus</taxon>
    </lineage>
</organism>
<evidence type="ECO:0000313" key="1">
    <source>
        <dbReference type="EMBL" id="RHW37226.1"/>
    </source>
</evidence>
<evidence type="ECO:0000313" key="2">
    <source>
        <dbReference type="Proteomes" id="UP000284416"/>
    </source>
</evidence>
<accession>A0A417YR65</accession>
<dbReference type="AlphaFoldDB" id="A0A417YR65"/>
<dbReference type="Pfam" id="PF14183">
    <property type="entry name" value="YwpF"/>
    <property type="match status" value="1"/>
</dbReference>
<gene>
    <name evidence="1" type="ORF">D1B31_15755</name>
</gene>
<dbReference type="OrthoDB" id="2427395at2"/>
<sequence length="142" mass="16688">MKTFRLVSLGILDNEDMTEIPLESGLIINKEDEQANWLIEAYTDISFYEYFKKIEEKENEFIVQVNITSRENDPAFFQTRLCTLKKFERHISVLLEGRLRKTRTDYAELLLGQLLDKGLDGDTLLDEFRDQLKKKPKIKPNA</sequence>
<protein>
    <recommendedName>
        <fullName evidence="3">YwpF-like family protein</fullName>
    </recommendedName>
</protein>